<keyword evidence="1" id="KW-0812">Transmembrane</keyword>
<reference evidence="3" key="1">
    <citation type="submission" date="2017-05" db="EMBL/GenBank/DDBJ databases">
        <authorList>
            <person name="Papadimitriou K."/>
        </authorList>
    </citation>
    <scope>NUCLEOTIDE SEQUENCE [LARGE SCALE GENOMIC DNA]</scope>
    <source>
        <strain evidence="3">ACA-DC 3411</strain>
    </source>
</reference>
<name>A0A1Y6JWV6_9LACO</name>
<evidence type="ECO:0000313" key="3">
    <source>
        <dbReference type="Proteomes" id="UP000195412"/>
    </source>
</evidence>
<feature type="transmembrane region" description="Helical" evidence="1">
    <location>
        <begin position="175"/>
        <end position="194"/>
    </location>
</feature>
<dbReference type="KEGG" id="lzy:LZ3411_0263"/>
<feature type="transmembrane region" description="Helical" evidence="1">
    <location>
        <begin position="201"/>
        <end position="221"/>
    </location>
</feature>
<evidence type="ECO:0000256" key="1">
    <source>
        <dbReference type="SAM" id="Phobius"/>
    </source>
</evidence>
<feature type="transmembrane region" description="Helical" evidence="1">
    <location>
        <begin position="72"/>
        <end position="92"/>
    </location>
</feature>
<proteinExistence type="predicted"/>
<feature type="transmembrane region" description="Helical" evidence="1">
    <location>
        <begin position="658"/>
        <end position="676"/>
    </location>
</feature>
<feature type="transmembrane region" description="Helical" evidence="1">
    <location>
        <begin position="496"/>
        <end position="515"/>
    </location>
</feature>
<feature type="transmembrane region" description="Helical" evidence="1">
    <location>
        <begin position="404"/>
        <end position="426"/>
    </location>
</feature>
<feature type="transmembrane region" description="Helical" evidence="1">
    <location>
        <begin position="438"/>
        <end position="456"/>
    </location>
</feature>
<keyword evidence="1" id="KW-1133">Transmembrane helix</keyword>
<dbReference type="AlphaFoldDB" id="A0A1Y6JWV6"/>
<dbReference type="EMBL" id="LT854705">
    <property type="protein sequence ID" value="SMS13313.1"/>
    <property type="molecule type" value="Genomic_DNA"/>
</dbReference>
<feature type="transmembrane region" description="Helical" evidence="1">
    <location>
        <begin position="39"/>
        <end position="60"/>
    </location>
</feature>
<keyword evidence="1" id="KW-0472">Membrane</keyword>
<dbReference type="RefSeq" id="WP_087741413.1">
    <property type="nucleotide sequence ID" value="NZ_JBPWQU010000042.1"/>
</dbReference>
<protein>
    <submittedName>
        <fullName evidence="2">Integral membrane protein</fullName>
    </submittedName>
</protein>
<feature type="transmembrane region" description="Helical" evidence="1">
    <location>
        <begin position="12"/>
        <end position="33"/>
    </location>
</feature>
<feature type="transmembrane region" description="Helical" evidence="1">
    <location>
        <begin position="462"/>
        <end position="480"/>
    </location>
</feature>
<feature type="transmembrane region" description="Helical" evidence="1">
    <location>
        <begin position="241"/>
        <end position="261"/>
    </location>
</feature>
<accession>A0A1Y6JWV6</accession>
<dbReference type="Proteomes" id="UP000195412">
    <property type="component" value="Chromosome I"/>
</dbReference>
<gene>
    <name evidence="2" type="ORF">LZ3411_0263</name>
</gene>
<feature type="transmembrane region" description="Helical" evidence="1">
    <location>
        <begin position="148"/>
        <end position="169"/>
    </location>
</feature>
<sequence length="682" mass="76009">MERRQHLINSLGLLITLGLSAVWGLALLAPVGYRTDQNWWSPLLLALTSLVALGIMGWLWRRWSTRPVRWRAPLLWALLIGVQLIVAVTWVATPHADLYFVHQQALNLLHHDTTWNAYFQTYPNNVSLTLLLAGLLQVGRWLGADSGVWLNLLQFAWLDCGLAVMAHHLRRTRPVAANTFLALALTCVPFYAYGLNTYSDILVLPAGLFTLVLMARLRHATTARRWWVTGGLLGLILTMTYLFKANFIVLVIAVVLSLWLLPVARPRAGWAKLGLTVLLGLCLLGGSAGNHAVQRAAGYTSDPQKTLPAVSWIAMGANPSFHGDYNHYDAEPVIQAPTAQAKKQLATAHLKVYLHQMGPLGLLNHLGKKARLFLATGTFDAFQVNSSFTRMPTWYRQHRATVEWLLANWAQLSYCALLLVNLFWGWQQWRRRTFHPGYLLGGLFALGLTAFHVLFWETEERYALPLLPLLLAGAALSLRVPDRLPVARPAVVQRRLTGGLVLLLLAALGTGGWSLTRPLDKTVQVVSQNEGRYYQDRRHTLRPGQHLTQPFTAPVAFNHLLIDPDGTRIGQATLRQRGHIVWQSAPLTNLKGLTLPRQSAGTYQLTVTNRYAHRNLPVVVAPANFPLVPQSLTGEPGHYLRFIVLRTVTAPGLSRPQYGLFAGALTLLTLGVGAAYRRLWWS</sequence>
<feature type="transmembrane region" description="Helical" evidence="1">
    <location>
        <begin position="273"/>
        <end position="293"/>
    </location>
</feature>
<evidence type="ECO:0000313" key="2">
    <source>
        <dbReference type="EMBL" id="SMS13313.1"/>
    </source>
</evidence>
<organism evidence="2 3">
    <name type="scientific">Levilactobacillus zymae</name>
    <dbReference type="NCBI Taxonomy" id="267363"/>
    <lineage>
        <taxon>Bacteria</taxon>
        <taxon>Bacillati</taxon>
        <taxon>Bacillota</taxon>
        <taxon>Bacilli</taxon>
        <taxon>Lactobacillales</taxon>
        <taxon>Lactobacillaceae</taxon>
        <taxon>Levilactobacillus</taxon>
    </lineage>
</organism>